<organism evidence="1">
    <name type="scientific">Aphanomyces astaci</name>
    <name type="common">Crayfish plague agent</name>
    <dbReference type="NCBI Taxonomy" id="112090"/>
    <lineage>
        <taxon>Eukaryota</taxon>
        <taxon>Sar</taxon>
        <taxon>Stramenopiles</taxon>
        <taxon>Oomycota</taxon>
        <taxon>Saprolegniomycetes</taxon>
        <taxon>Saprolegniales</taxon>
        <taxon>Verrucalvaceae</taxon>
        <taxon>Aphanomyces</taxon>
    </lineage>
</organism>
<proteinExistence type="predicted"/>
<evidence type="ECO:0000313" key="1">
    <source>
        <dbReference type="EMBL" id="ETV81125.1"/>
    </source>
</evidence>
<dbReference type="VEuPathDB" id="FungiDB:H257_05722"/>
<name>W4GN61_APHAT</name>
<dbReference type="EMBL" id="KI913124">
    <property type="protein sequence ID" value="ETV81125.1"/>
    <property type="molecule type" value="Genomic_DNA"/>
</dbReference>
<protein>
    <submittedName>
        <fullName evidence="1">Uncharacterized protein</fullName>
    </submittedName>
</protein>
<sequence>MCDLVDNELQKGKAYFLRDATLSEWKAYVTTEDQQLKSKHTEWMDGKIFIVELSCAPREGYIALLIFAVNGATNNGLRFLRIAGAAYQTNIRRLEPDLCLMPRRVLEQPPYNVQLPPGVIWNDFHTVKFEVGWFQSWDQLDWKANQWATVANVVYILCIKMDRPMLVHCSYNAHHAMHHGVALPAMVPIPIAPDTAVVHLDSRLVLHLPAPSPLPPNFPTQLDIDLLASRGPAC</sequence>
<dbReference type="GeneID" id="20807718"/>
<dbReference type="OrthoDB" id="77454at2759"/>
<reference evidence="1" key="1">
    <citation type="submission" date="2013-12" db="EMBL/GenBank/DDBJ databases">
        <title>The Genome Sequence of Aphanomyces astaci APO3.</title>
        <authorList>
            <consortium name="The Broad Institute Genomics Platform"/>
            <person name="Russ C."/>
            <person name="Tyler B."/>
            <person name="van West P."/>
            <person name="Dieguez-Uribeondo J."/>
            <person name="Young S.K."/>
            <person name="Zeng Q."/>
            <person name="Gargeya S."/>
            <person name="Fitzgerald M."/>
            <person name="Abouelleil A."/>
            <person name="Alvarado L."/>
            <person name="Chapman S.B."/>
            <person name="Gainer-Dewar J."/>
            <person name="Goldberg J."/>
            <person name="Griggs A."/>
            <person name="Gujja S."/>
            <person name="Hansen M."/>
            <person name="Howarth C."/>
            <person name="Imamovic A."/>
            <person name="Ireland A."/>
            <person name="Larimer J."/>
            <person name="McCowan C."/>
            <person name="Murphy C."/>
            <person name="Pearson M."/>
            <person name="Poon T.W."/>
            <person name="Priest M."/>
            <person name="Roberts A."/>
            <person name="Saif S."/>
            <person name="Shea T."/>
            <person name="Sykes S."/>
            <person name="Wortman J."/>
            <person name="Nusbaum C."/>
            <person name="Birren B."/>
        </authorList>
    </citation>
    <scope>NUCLEOTIDE SEQUENCE [LARGE SCALE GENOMIC DNA]</scope>
    <source>
        <strain evidence="1">APO3</strain>
    </source>
</reference>
<dbReference type="RefSeq" id="XP_009828983.1">
    <property type="nucleotide sequence ID" value="XM_009830681.1"/>
</dbReference>
<accession>W4GN61</accession>
<gene>
    <name evidence="1" type="ORF">H257_05722</name>
</gene>
<dbReference type="AlphaFoldDB" id="W4GN61"/>